<protein>
    <recommendedName>
        <fullName evidence="5">YtxH domain-containing protein</fullName>
    </recommendedName>
</protein>
<dbReference type="InterPro" id="IPR024623">
    <property type="entry name" value="YtxH"/>
</dbReference>
<keyword evidence="1" id="KW-0175">Coiled coil</keyword>
<dbReference type="InterPro" id="IPR052928">
    <property type="entry name" value="Desiccation-related_membrane"/>
</dbReference>
<dbReference type="Proteomes" id="UP000190409">
    <property type="component" value="Unassembled WGS sequence"/>
</dbReference>
<evidence type="ECO:0000313" key="4">
    <source>
        <dbReference type="Proteomes" id="UP000190409"/>
    </source>
</evidence>
<name>A0A1S8KQ43_9LACT</name>
<dbReference type="PANTHER" id="PTHR35792:SF1">
    <property type="entry name" value="SLL0268 PROTEIN"/>
    <property type="match status" value="1"/>
</dbReference>
<dbReference type="Pfam" id="PF12732">
    <property type="entry name" value="YtxH"/>
    <property type="match status" value="1"/>
</dbReference>
<evidence type="ECO:0000256" key="2">
    <source>
        <dbReference type="SAM" id="SignalP"/>
    </source>
</evidence>
<feature type="chain" id="PRO_5039472086" description="YtxH domain-containing protein" evidence="2">
    <location>
        <begin position="20"/>
        <end position="125"/>
    </location>
</feature>
<feature type="signal peptide" evidence="2">
    <location>
        <begin position="1"/>
        <end position="19"/>
    </location>
</feature>
<gene>
    <name evidence="3" type="ORF">BWX42_07855</name>
</gene>
<organism evidence="3 4">
    <name type="scientific">Dolosigranulum pigrum</name>
    <dbReference type="NCBI Taxonomy" id="29394"/>
    <lineage>
        <taxon>Bacteria</taxon>
        <taxon>Bacillati</taxon>
        <taxon>Bacillota</taxon>
        <taxon>Bacilli</taxon>
        <taxon>Lactobacillales</taxon>
        <taxon>Carnobacteriaceae</taxon>
        <taxon>Dolosigranulum</taxon>
    </lineage>
</organism>
<dbReference type="AlphaFoldDB" id="A0A1S8KQ43"/>
<feature type="coiled-coil region" evidence="1">
    <location>
        <begin position="32"/>
        <end position="92"/>
    </location>
</feature>
<reference evidence="3 4" key="1">
    <citation type="submission" date="2017-01" db="EMBL/GenBank/DDBJ databases">
        <title>Complete Genome Sequence of Dolosigranulum pigrum isolated from a Patient with interstitial lung disease.</title>
        <authorList>
            <person name="Mukhopadhyay R."/>
            <person name="Joaquin J."/>
            <person name="Hogue R."/>
            <person name="Fitzgerald S."/>
            <person name="Jospin G."/>
            <person name="Eisen J.A."/>
            <person name="Chaturvedi V."/>
        </authorList>
    </citation>
    <scope>NUCLEOTIDE SEQUENCE [LARGE SCALE GENOMIC DNA]</scope>
    <source>
        <strain evidence="3 4">15S00348</strain>
    </source>
</reference>
<dbReference type="SUPFAM" id="SSF55194">
    <property type="entry name" value="Ribosome recycling factor, RRF"/>
    <property type="match status" value="1"/>
</dbReference>
<proteinExistence type="predicted"/>
<dbReference type="InterPro" id="IPR036191">
    <property type="entry name" value="RRF_sf"/>
</dbReference>
<dbReference type="EMBL" id="MUYF01000003">
    <property type="protein sequence ID" value="OOL81615.1"/>
    <property type="molecule type" value="Genomic_DNA"/>
</dbReference>
<sequence>MPKLNLTSSLFLAAGAAIGALLFAPKSGEELRKDLKKEADRLSEQARQVVDDFKEDLNDAYHQAKSEVTEDKLALEQKKEELGHTVHEIERELGGDEVIPNDEEKLQAALKDANVADNSEFQPNL</sequence>
<evidence type="ECO:0000313" key="3">
    <source>
        <dbReference type="EMBL" id="OOL81615.1"/>
    </source>
</evidence>
<evidence type="ECO:0008006" key="5">
    <source>
        <dbReference type="Google" id="ProtNLM"/>
    </source>
</evidence>
<accession>A0A1S8KQ43</accession>
<keyword evidence="2" id="KW-0732">Signal</keyword>
<comment type="caution">
    <text evidence="3">The sequence shown here is derived from an EMBL/GenBank/DDBJ whole genome shotgun (WGS) entry which is preliminary data.</text>
</comment>
<evidence type="ECO:0000256" key="1">
    <source>
        <dbReference type="SAM" id="Coils"/>
    </source>
</evidence>
<dbReference type="PANTHER" id="PTHR35792">
    <property type="entry name" value="GENERAL STRESS PROTEIN"/>
    <property type="match status" value="1"/>
</dbReference>